<dbReference type="Proteomes" id="UP000078512">
    <property type="component" value="Unassembled WGS sequence"/>
</dbReference>
<dbReference type="SUPFAM" id="SSF53649">
    <property type="entry name" value="Alkaline phosphatase-like"/>
    <property type="match status" value="1"/>
</dbReference>
<dbReference type="Pfam" id="PF00245">
    <property type="entry name" value="Alk_phosphatase"/>
    <property type="match status" value="1"/>
</dbReference>
<keyword evidence="7 9" id="KW-0460">Magnesium</keyword>
<evidence type="ECO:0000256" key="7">
    <source>
        <dbReference type="ARBA" id="ARBA00022842"/>
    </source>
</evidence>
<evidence type="ECO:0000313" key="13">
    <source>
        <dbReference type="EMBL" id="OAQ25340.1"/>
    </source>
</evidence>
<evidence type="ECO:0000256" key="3">
    <source>
        <dbReference type="ARBA" id="ARBA00022553"/>
    </source>
</evidence>
<evidence type="ECO:0000256" key="10">
    <source>
        <dbReference type="RuleBase" id="RU003946"/>
    </source>
</evidence>
<feature type="binding site" evidence="9">
    <location>
        <position position="182"/>
    </location>
    <ligand>
        <name>Mg(2+)</name>
        <dbReference type="ChEBI" id="CHEBI:18420"/>
    </ligand>
</feature>
<evidence type="ECO:0000313" key="14">
    <source>
        <dbReference type="Proteomes" id="UP000078512"/>
    </source>
</evidence>
<feature type="binding site" evidence="9">
    <location>
        <position position="81"/>
    </location>
    <ligand>
        <name>Mg(2+)</name>
        <dbReference type="ChEBI" id="CHEBI:18420"/>
    </ligand>
</feature>
<keyword evidence="12" id="KW-1133">Transmembrane helix</keyword>
<dbReference type="GO" id="GO:0004035">
    <property type="term" value="F:alkaline phosphatase activity"/>
    <property type="evidence" value="ECO:0007669"/>
    <property type="project" value="UniProtKB-EC"/>
</dbReference>
<keyword evidence="12" id="KW-0472">Membrane</keyword>
<evidence type="ECO:0000256" key="4">
    <source>
        <dbReference type="ARBA" id="ARBA00022723"/>
    </source>
</evidence>
<evidence type="ECO:0000256" key="2">
    <source>
        <dbReference type="ARBA" id="ARBA00012647"/>
    </source>
</evidence>
<feature type="active site" description="Phosphoserine intermediate" evidence="8">
    <location>
        <position position="129"/>
    </location>
</feature>
<dbReference type="Gene3D" id="1.10.60.40">
    <property type="match status" value="1"/>
</dbReference>
<feature type="binding site" evidence="9">
    <location>
        <position position="324"/>
    </location>
    <ligand>
        <name>Mg(2+)</name>
        <dbReference type="ChEBI" id="CHEBI:18420"/>
    </ligand>
</feature>
<comment type="cofactor">
    <cofactor evidence="9">
        <name>Zn(2+)</name>
        <dbReference type="ChEBI" id="CHEBI:29105"/>
    </cofactor>
    <text evidence="9">Binds 2 Zn(2+) ions.</text>
</comment>
<dbReference type="InterPro" id="IPR017850">
    <property type="entry name" value="Alkaline_phosphatase_core_sf"/>
</dbReference>
<dbReference type="InterPro" id="IPR001952">
    <property type="entry name" value="Alkaline_phosphatase"/>
</dbReference>
<feature type="binding site" evidence="9">
    <location>
        <position position="81"/>
    </location>
    <ligand>
        <name>Zn(2+)</name>
        <dbReference type="ChEBI" id="CHEBI:29105"/>
        <label>2</label>
    </ligand>
</feature>
<keyword evidence="12" id="KW-0812">Transmembrane</keyword>
<protein>
    <recommendedName>
        <fullName evidence="2 11">Alkaline phosphatase</fullName>
        <ecNumber evidence="2 11">3.1.3.1</ecNumber>
    </recommendedName>
</protein>
<feature type="binding site" evidence="9">
    <location>
        <position position="333"/>
    </location>
    <ligand>
        <name>Zn(2+)</name>
        <dbReference type="ChEBI" id="CHEBI:29105"/>
        <label>2</label>
    </ligand>
</feature>
<keyword evidence="3" id="KW-0597">Phosphoprotein</keyword>
<reference evidence="13 14" key="1">
    <citation type="submission" date="2016-05" db="EMBL/GenBank/DDBJ databases">
        <title>Genome sequencing reveals origins of a unique bacterial endosymbiosis in the earliest lineages of terrestrial Fungi.</title>
        <authorList>
            <consortium name="DOE Joint Genome Institute"/>
            <person name="Uehling J."/>
            <person name="Gryganskyi A."/>
            <person name="Hameed K."/>
            <person name="Tschaplinski T."/>
            <person name="Misztal P."/>
            <person name="Wu S."/>
            <person name="Desiro A."/>
            <person name="Vande Pol N."/>
            <person name="Du Z.-Y."/>
            <person name="Zienkiewicz A."/>
            <person name="Zienkiewicz K."/>
            <person name="Morin E."/>
            <person name="Tisserant E."/>
            <person name="Splivallo R."/>
            <person name="Hainaut M."/>
            <person name="Henrissat B."/>
            <person name="Ohm R."/>
            <person name="Kuo A."/>
            <person name="Yan J."/>
            <person name="Lipzen A."/>
            <person name="Nolan M."/>
            <person name="Labutti K."/>
            <person name="Barry K."/>
            <person name="Goldstein A."/>
            <person name="Labbe J."/>
            <person name="Schadt C."/>
            <person name="Tuskan G."/>
            <person name="Grigoriev I."/>
            <person name="Martin F."/>
            <person name="Vilgalys R."/>
            <person name="Bonito G."/>
        </authorList>
    </citation>
    <scope>NUCLEOTIDE SEQUENCE [LARGE SCALE GENOMIC DNA]</scope>
    <source>
        <strain evidence="13 14">AG-77</strain>
    </source>
</reference>
<dbReference type="PRINTS" id="PR00113">
    <property type="entry name" value="ALKPHPHTASE"/>
</dbReference>
<dbReference type="STRING" id="1314771.A0A197JJK8"/>
<keyword evidence="5 11" id="KW-0378">Hydrolase</keyword>
<dbReference type="Gene3D" id="3.40.720.10">
    <property type="entry name" value="Alkaline Phosphatase, subunit A"/>
    <property type="match status" value="1"/>
</dbReference>
<gene>
    <name evidence="13" type="ORF">K457DRAFT_116769</name>
</gene>
<dbReference type="GO" id="GO:0046872">
    <property type="term" value="F:metal ion binding"/>
    <property type="evidence" value="ECO:0007669"/>
    <property type="project" value="UniProtKB-KW"/>
</dbReference>
<feature type="binding site" evidence="9">
    <location>
        <position position="371"/>
    </location>
    <ligand>
        <name>Zn(2+)</name>
        <dbReference type="ChEBI" id="CHEBI:29105"/>
        <label>2</label>
    </ligand>
</feature>
<feature type="binding site" evidence="9">
    <location>
        <position position="329"/>
    </location>
    <ligand>
        <name>Zn(2+)</name>
        <dbReference type="ChEBI" id="CHEBI:29105"/>
        <label>2</label>
    </ligand>
</feature>
<proteinExistence type="inferred from homology"/>
<evidence type="ECO:0000256" key="8">
    <source>
        <dbReference type="PIRSR" id="PIRSR601952-1"/>
    </source>
</evidence>
<dbReference type="PANTHER" id="PTHR11596:SF5">
    <property type="entry name" value="ALKALINE PHOSPHATASE"/>
    <property type="match status" value="1"/>
</dbReference>
<evidence type="ECO:0000256" key="11">
    <source>
        <dbReference type="RuleBase" id="RU003947"/>
    </source>
</evidence>
<dbReference type="PROSITE" id="PS00123">
    <property type="entry name" value="ALKALINE_PHOSPHATASE"/>
    <property type="match status" value="1"/>
</dbReference>
<feature type="binding site" evidence="9">
    <location>
        <position position="372"/>
    </location>
    <ligand>
        <name>Zn(2+)</name>
        <dbReference type="ChEBI" id="CHEBI:29105"/>
        <label>2</label>
    </ligand>
</feature>
<dbReference type="OrthoDB" id="7392499at2759"/>
<dbReference type="EMBL" id="KV442080">
    <property type="protein sequence ID" value="OAQ25340.1"/>
    <property type="molecule type" value="Genomic_DNA"/>
</dbReference>
<evidence type="ECO:0000256" key="12">
    <source>
        <dbReference type="SAM" id="Phobius"/>
    </source>
</evidence>
<dbReference type="CDD" id="cd16012">
    <property type="entry name" value="ALP"/>
    <property type="match status" value="1"/>
</dbReference>
<evidence type="ECO:0000256" key="9">
    <source>
        <dbReference type="PIRSR" id="PIRSR601952-2"/>
    </source>
</evidence>
<evidence type="ECO:0000256" key="6">
    <source>
        <dbReference type="ARBA" id="ARBA00022833"/>
    </source>
</evidence>
<dbReference type="AlphaFoldDB" id="A0A197JJK8"/>
<name>A0A197JJK8_9FUNG</name>
<feature type="binding site" evidence="9">
    <location>
        <position position="180"/>
    </location>
    <ligand>
        <name>Mg(2+)</name>
        <dbReference type="ChEBI" id="CHEBI:18420"/>
    </ligand>
</feature>
<comment type="catalytic activity">
    <reaction evidence="11">
        <text>a phosphate monoester + H2O = an alcohol + phosphate</text>
        <dbReference type="Rhea" id="RHEA:15017"/>
        <dbReference type="ChEBI" id="CHEBI:15377"/>
        <dbReference type="ChEBI" id="CHEBI:30879"/>
        <dbReference type="ChEBI" id="CHEBI:43474"/>
        <dbReference type="ChEBI" id="CHEBI:67140"/>
        <dbReference type="EC" id="3.1.3.1"/>
    </reaction>
</comment>
<accession>A0A197JJK8</accession>
<comment type="cofactor">
    <cofactor evidence="9">
        <name>Mg(2+)</name>
        <dbReference type="ChEBI" id="CHEBI:18420"/>
    </cofactor>
    <text evidence="9">Binds 1 Mg(2+) ion.</text>
</comment>
<dbReference type="InterPro" id="IPR018299">
    <property type="entry name" value="Alkaline_phosphatase_AS"/>
</dbReference>
<feature type="binding site" evidence="9">
    <location>
        <position position="486"/>
    </location>
    <ligand>
        <name>Zn(2+)</name>
        <dbReference type="ChEBI" id="CHEBI:29105"/>
        <label>2</label>
    </ligand>
</feature>
<dbReference type="EC" id="3.1.3.1" evidence="2 11"/>
<dbReference type="PANTHER" id="PTHR11596">
    <property type="entry name" value="ALKALINE PHOSPHATASE"/>
    <property type="match status" value="1"/>
</dbReference>
<keyword evidence="6 9" id="KW-0862">Zinc</keyword>
<keyword evidence="4 9" id="KW-0479">Metal-binding</keyword>
<organism evidence="13 14">
    <name type="scientific">Linnemannia elongata AG-77</name>
    <dbReference type="NCBI Taxonomy" id="1314771"/>
    <lineage>
        <taxon>Eukaryota</taxon>
        <taxon>Fungi</taxon>
        <taxon>Fungi incertae sedis</taxon>
        <taxon>Mucoromycota</taxon>
        <taxon>Mortierellomycotina</taxon>
        <taxon>Mortierellomycetes</taxon>
        <taxon>Mortierellales</taxon>
        <taxon>Mortierellaceae</taxon>
        <taxon>Linnemannia</taxon>
    </lineage>
</organism>
<comment type="similarity">
    <text evidence="1 10">Belongs to the alkaline phosphatase family.</text>
</comment>
<keyword evidence="14" id="KW-1185">Reference proteome</keyword>
<evidence type="ECO:0000256" key="1">
    <source>
        <dbReference type="ARBA" id="ARBA00005984"/>
    </source>
</evidence>
<evidence type="ECO:0000256" key="5">
    <source>
        <dbReference type="ARBA" id="ARBA00022801"/>
    </source>
</evidence>
<dbReference type="GO" id="GO:0000329">
    <property type="term" value="C:fungal-type vacuole membrane"/>
    <property type="evidence" value="ECO:0007669"/>
    <property type="project" value="TreeGrafter"/>
</dbReference>
<feature type="transmembrane region" description="Helical" evidence="12">
    <location>
        <begin position="44"/>
        <end position="65"/>
    </location>
</feature>
<sequence>MARREATVPLLANEDPRDEFDDEERELLRKEEAKHIRRERARMVLCLGLAIVLTSSAVTITFYFAKMSLGRSRNVIMMVSDGFGPASQTYGRSFYQYKYNFPEGELTSLDKMLVGSSRTRSNDSLITDSAAGATAFSCALKTYNAAIGVDPAGNPCGTILEAAKDLGMLTGLVVTSRITHATPAAFSAHVTHRDMESEIAAQQIGDYPLMRQVDLMMGGGRCFFLPNTTEGSCRTDGRDLIKEARELYGWKDVMESREDFMRLNEENAGKLPLPAMGLFHLDHMNYEIDRDHEKEPSLLEMTKAALATLKGRAGPNQGFFLMIEGSRIDMAAHNNDPVAHAYEILQYHEAVKEVQKFVYKNPDTLVISTSDHETGGFTLGNQDDPNTYPDYLWKPEVIDRAQASTEALTRQLFVYNNQPGSADFTQKDREQFVKTHIFDKGLGITDPTPEEIAYLTNTGPDYMKVLPFLGHAISRRANLGWTTQGHTGVDVNLYAMGDGFASLLGNNENTKIGETMADYLKVDLSYITRKLQKSAQKWFQPKEPQVFSRLSKHQKSGH</sequence>
<dbReference type="SMART" id="SM00098">
    <property type="entry name" value="alkPPc"/>
    <property type="match status" value="1"/>
</dbReference>